<keyword evidence="2 3" id="KW-0326">Glycosidase</keyword>
<evidence type="ECO:0000313" key="7">
    <source>
        <dbReference type="Proteomes" id="UP000563094"/>
    </source>
</evidence>
<comment type="caution">
    <text evidence="6">The sequence shown here is derived from an EMBL/GenBank/DDBJ whole genome shotgun (WGS) entry which is preliminary data.</text>
</comment>
<organism evidence="6 7">
    <name type="scientific">Rufibacter quisquiliarum</name>
    <dbReference type="NCBI Taxonomy" id="1549639"/>
    <lineage>
        <taxon>Bacteria</taxon>
        <taxon>Pseudomonadati</taxon>
        <taxon>Bacteroidota</taxon>
        <taxon>Cytophagia</taxon>
        <taxon>Cytophagales</taxon>
        <taxon>Hymenobacteraceae</taxon>
        <taxon>Rufibacter</taxon>
    </lineage>
</organism>
<dbReference type="InterPro" id="IPR017853">
    <property type="entry name" value="GH"/>
</dbReference>
<dbReference type="PANTHER" id="PTHR34142">
    <property type="entry name" value="ENDO-BETA-1,4-GLUCANASE A"/>
    <property type="match status" value="1"/>
</dbReference>
<name>A0A839GF62_9BACT</name>
<protein>
    <submittedName>
        <fullName evidence="6">Aryl-phospho-beta-D-glucosidase BglC (GH1 family)</fullName>
    </submittedName>
</protein>
<gene>
    <name evidence="6" type="ORF">FHS90_001851</name>
</gene>
<feature type="chain" id="PRO_5032719938" evidence="4">
    <location>
        <begin position="26"/>
        <end position="365"/>
    </location>
</feature>
<dbReference type="EMBL" id="JACJIQ010000006">
    <property type="protein sequence ID" value="MBA9077140.1"/>
    <property type="molecule type" value="Genomic_DNA"/>
</dbReference>
<dbReference type="RefSeq" id="WP_182512763.1">
    <property type="nucleotide sequence ID" value="NZ_JACJIQ010000006.1"/>
</dbReference>
<dbReference type="GO" id="GO:0009251">
    <property type="term" value="P:glucan catabolic process"/>
    <property type="evidence" value="ECO:0007669"/>
    <property type="project" value="TreeGrafter"/>
</dbReference>
<evidence type="ECO:0000256" key="4">
    <source>
        <dbReference type="SAM" id="SignalP"/>
    </source>
</evidence>
<feature type="signal peptide" evidence="4">
    <location>
        <begin position="1"/>
        <end position="25"/>
    </location>
</feature>
<evidence type="ECO:0000256" key="2">
    <source>
        <dbReference type="ARBA" id="ARBA00023295"/>
    </source>
</evidence>
<evidence type="ECO:0000313" key="6">
    <source>
        <dbReference type="EMBL" id="MBA9077140.1"/>
    </source>
</evidence>
<comment type="similarity">
    <text evidence="3">Belongs to the glycosyl hydrolase 5 (cellulase A) family.</text>
</comment>
<keyword evidence="4" id="KW-0732">Signal</keyword>
<proteinExistence type="inferred from homology"/>
<dbReference type="SUPFAM" id="SSF51445">
    <property type="entry name" value="(Trans)glycosidases"/>
    <property type="match status" value="1"/>
</dbReference>
<evidence type="ECO:0000256" key="3">
    <source>
        <dbReference type="RuleBase" id="RU361153"/>
    </source>
</evidence>
<sequence>MFKQNPLNLLFFFFALLLLSPVASAQPGLQSNEVKREWWHIERLKPFKVDPSYKKMSFISVKGNAFVDEKGKTIVFKGVSISDPDKLVKDGQWGKKHFEVIKSWGANIIRIPVHPIAWHQRGVEEYMRLLDQAVDWCSELGIYVIIDWHSIGNLDMEILAHDMHNTTKKETFNFWRTIAAHYKEAPAVAFYEIFNEPTLYDGQYGNTTWAEWKGLMEQIIDVIYAQNKKAVPLVAGFNWAYDLTPVRQNPIAREGIGYVVHPYPGKRPIPREPKWEQDFGFVADKYPVMATEIGFMKGGEDENLHDDGKYGPSIMNYFHKKGISWVVWVFDPVWVPQMIKNWEYEPTDQGKFFRDVMQGKFKYDK</sequence>
<dbReference type="AlphaFoldDB" id="A0A839GF62"/>
<dbReference type="InterPro" id="IPR001547">
    <property type="entry name" value="Glyco_hydro_5"/>
</dbReference>
<dbReference type="Pfam" id="PF00150">
    <property type="entry name" value="Cellulase"/>
    <property type="match status" value="1"/>
</dbReference>
<evidence type="ECO:0000256" key="1">
    <source>
        <dbReference type="ARBA" id="ARBA00022801"/>
    </source>
</evidence>
<reference evidence="6 7" key="1">
    <citation type="submission" date="2020-08" db="EMBL/GenBank/DDBJ databases">
        <title>Genomic Encyclopedia of Type Strains, Phase IV (KMG-IV): sequencing the most valuable type-strain genomes for metagenomic binning, comparative biology and taxonomic classification.</title>
        <authorList>
            <person name="Goeker M."/>
        </authorList>
    </citation>
    <scope>NUCLEOTIDE SEQUENCE [LARGE SCALE GENOMIC DNA]</scope>
    <source>
        <strain evidence="6 7">DSM 29854</strain>
    </source>
</reference>
<feature type="domain" description="Glycoside hydrolase family 5" evidence="5">
    <location>
        <begin position="67"/>
        <end position="330"/>
    </location>
</feature>
<dbReference type="Proteomes" id="UP000563094">
    <property type="component" value="Unassembled WGS sequence"/>
</dbReference>
<evidence type="ECO:0000259" key="5">
    <source>
        <dbReference type="Pfam" id="PF00150"/>
    </source>
</evidence>
<keyword evidence="7" id="KW-1185">Reference proteome</keyword>
<keyword evidence="1 3" id="KW-0378">Hydrolase</keyword>
<dbReference type="GO" id="GO:0004553">
    <property type="term" value="F:hydrolase activity, hydrolyzing O-glycosyl compounds"/>
    <property type="evidence" value="ECO:0007669"/>
    <property type="project" value="InterPro"/>
</dbReference>
<dbReference type="PANTHER" id="PTHR34142:SF1">
    <property type="entry name" value="GLYCOSIDE HYDROLASE FAMILY 5 DOMAIN-CONTAINING PROTEIN"/>
    <property type="match status" value="1"/>
</dbReference>
<accession>A0A839GF62</accession>
<dbReference type="Gene3D" id="3.20.20.80">
    <property type="entry name" value="Glycosidases"/>
    <property type="match status" value="1"/>
</dbReference>